<protein>
    <recommendedName>
        <fullName evidence="4">DUF4956 domain-containing protein</fullName>
    </recommendedName>
</protein>
<evidence type="ECO:0000313" key="2">
    <source>
        <dbReference type="EMBL" id="SFT64453.1"/>
    </source>
</evidence>
<gene>
    <name evidence="2" type="ORF">SAMN05216474_1516</name>
</gene>
<evidence type="ECO:0000313" key="3">
    <source>
        <dbReference type="Proteomes" id="UP000236454"/>
    </source>
</evidence>
<feature type="transmembrane region" description="Helical" evidence="1">
    <location>
        <begin position="129"/>
        <end position="148"/>
    </location>
</feature>
<dbReference type="RefSeq" id="WP_090247802.1">
    <property type="nucleotide sequence ID" value="NZ_FPAS01000002.1"/>
</dbReference>
<keyword evidence="1" id="KW-0472">Membrane</keyword>
<dbReference type="InterPro" id="IPR032531">
    <property type="entry name" value="DUF4956"/>
</dbReference>
<dbReference type="Pfam" id="PF16316">
    <property type="entry name" value="DUF4956"/>
    <property type="match status" value="1"/>
</dbReference>
<keyword evidence="1" id="KW-1133">Transmembrane helix</keyword>
<feature type="transmembrane region" description="Helical" evidence="1">
    <location>
        <begin position="55"/>
        <end position="72"/>
    </location>
</feature>
<dbReference type="EMBL" id="FPAS01000002">
    <property type="protein sequence ID" value="SFT64453.1"/>
    <property type="molecule type" value="Genomic_DNA"/>
</dbReference>
<name>A0A1I6ZP16_9FLAO</name>
<dbReference type="AlphaFoldDB" id="A0A1I6ZP16"/>
<feature type="transmembrane region" description="Helical" evidence="1">
    <location>
        <begin position="105"/>
        <end position="123"/>
    </location>
</feature>
<dbReference type="OrthoDB" id="154078at2"/>
<keyword evidence="1" id="KW-0812">Transmembrane</keyword>
<feature type="transmembrane region" description="Helical" evidence="1">
    <location>
        <begin position="78"/>
        <end position="93"/>
    </location>
</feature>
<organism evidence="2 3">
    <name type="scientific">Lishizhenia tianjinensis</name>
    <dbReference type="NCBI Taxonomy" id="477690"/>
    <lineage>
        <taxon>Bacteria</taxon>
        <taxon>Pseudomonadati</taxon>
        <taxon>Bacteroidota</taxon>
        <taxon>Flavobacteriia</taxon>
        <taxon>Flavobacteriales</taxon>
        <taxon>Crocinitomicaceae</taxon>
        <taxon>Lishizhenia</taxon>
    </lineage>
</organism>
<dbReference type="STRING" id="477690.SAMN05216474_1516"/>
<accession>A0A1I6ZP16</accession>
<proteinExistence type="predicted"/>
<evidence type="ECO:0000256" key="1">
    <source>
        <dbReference type="SAM" id="Phobius"/>
    </source>
</evidence>
<feature type="transmembrane region" description="Helical" evidence="1">
    <location>
        <begin position="22"/>
        <end position="43"/>
    </location>
</feature>
<evidence type="ECO:0008006" key="4">
    <source>
        <dbReference type="Google" id="ProtNLM"/>
    </source>
</evidence>
<keyword evidence="3" id="KW-1185">Reference proteome</keyword>
<reference evidence="2 3" key="1">
    <citation type="submission" date="2016-10" db="EMBL/GenBank/DDBJ databases">
        <authorList>
            <person name="de Groot N.N."/>
        </authorList>
    </citation>
    <scope>NUCLEOTIDE SEQUENCE [LARGE SCALE GENOMIC DNA]</scope>
    <source>
        <strain evidence="2 3">CGMCC 1.7005</strain>
    </source>
</reference>
<sequence>MLLNIFSNISDLMDLQITNKDVYTLMFRLIITLIFLTIIIRFLYYPKTKRKDYLFTYYLIGLVTFFLCFGLKKLDIDTGMGLGLFAIFGIIRYRTNPIEIKEMTYLFIVIGVSVINSLSSKQISVVEMSIVNATLILLTYGLEYLWLLKHETRKTVIYEKIDLIKPEKEALMLADLEERTGLKINRFEIGKIDFLKDVAEVRIFYYDDEQHISDYNSSTSENDLA</sequence>
<dbReference type="Proteomes" id="UP000236454">
    <property type="component" value="Unassembled WGS sequence"/>
</dbReference>